<dbReference type="GO" id="GO:0005886">
    <property type="term" value="C:plasma membrane"/>
    <property type="evidence" value="ECO:0007669"/>
    <property type="project" value="UniProtKB-SubCell"/>
</dbReference>
<evidence type="ECO:0000256" key="10">
    <source>
        <dbReference type="ARBA" id="ARBA00023136"/>
    </source>
</evidence>
<keyword evidence="10 12" id="KW-0472">Membrane</keyword>
<dbReference type="InterPro" id="IPR000990">
    <property type="entry name" value="Innexin"/>
</dbReference>
<dbReference type="PANTHER" id="PTHR11893:SF36">
    <property type="entry name" value="INNEXIN-5"/>
    <property type="match status" value="1"/>
</dbReference>
<protein>
    <submittedName>
        <fullName evidence="14">Transmembrane protein</fullName>
    </submittedName>
</protein>
<dbReference type="GO" id="GO:0034220">
    <property type="term" value="P:monoatomic ion transmembrane transport"/>
    <property type="evidence" value="ECO:0007669"/>
    <property type="project" value="UniProtKB-KW"/>
</dbReference>
<evidence type="ECO:0000256" key="6">
    <source>
        <dbReference type="ARBA" id="ARBA00022868"/>
    </source>
</evidence>
<evidence type="ECO:0000256" key="8">
    <source>
        <dbReference type="ARBA" id="ARBA00022989"/>
    </source>
</evidence>
<keyword evidence="4" id="KW-1003">Cell membrane</keyword>
<keyword evidence="5 12" id="KW-0812">Transmembrane</keyword>
<name>A0A183BMY8_GLOPA</name>
<dbReference type="Proteomes" id="UP000050741">
    <property type="component" value="Unassembled WGS sequence"/>
</dbReference>
<evidence type="ECO:0000256" key="7">
    <source>
        <dbReference type="ARBA" id="ARBA00022949"/>
    </source>
</evidence>
<reference evidence="13" key="1">
    <citation type="submission" date="2014-05" db="EMBL/GenBank/DDBJ databases">
        <title>The genome and life-stage specific transcriptomes of Globodera pallida elucidate key aspects of plant parasitism by a cyst nematode.</title>
        <authorList>
            <person name="Cotton J.A."/>
            <person name="Lilley C.J."/>
            <person name="Jones L.M."/>
            <person name="Kikuchi T."/>
            <person name="Reid A.J."/>
            <person name="Thorpe P."/>
            <person name="Tsai I.J."/>
            <person name="Beasley H."/>
            <person name="Blok V."/>
            <person name="Cock P.J.A."/>
            <person name="Van den Akker S.E."/>
            <person name="Holroyd N."/>
            <person name="Hunt M."/>
            <person name="Mantelin S."/>
            <person name="Naghra H."/>
            <person name="Pain A."/>
            <person name="Palomares-Rius J.E."/>
            <person name="Zarowiecki M."/>
            <person name="Berriman M."/>
            <person name="Jones J.T."/>
            <person name="Urwin P.E."/>
        </authorList>
    </citation>
    <scope>NUCLEOTIDE SEQUENCE [LARGE SCALE GENOMIC DNA]</scope>
    <source>
        <strain evidence="13">Lindley</strain>
    </source>
</reference>
<feature type="transmembrane region" description="Helical" evidence="12">
    <location>
        <begin position="68"/>
        <end position="87"/>
    </location>
</feature>
<evidence type="ECO:0000256" key="2">
    <source>
        <dbReference type="ARBA" id="ARBA00004651"/>
    </source>
</evidence>
<accession>A0A183BMY8</accession>
<keyword evidence="3" id="KW-0813">Transport</keyword>
<organism evidence="13 14">
    <name type="scientific">Globodera pallida</name>
    <name type="common">Potato cyst nematode worm</name>
    <name type="synonym">Heterodera pallida</name>
    <dbReference type="NCBI Taxonomy" id="36090"/>
    <lineage>
        <taxon>Eukaryota</taxon>
        <taxon>Metazoa</taxon>
        <taxon>Ecdysozoa</taxon>
        <taxon>Nematoda</taxon>
        <taxon>Chromadorea</taxon>
        <taxon>Rhabditida</taxon>
        <taxon>Tylenchina</taxon>
        <taxon>Tylenchomorpha</taxon>
        <taxon>Tylenchoidea</taxon>
        <taxon>Heteroderidae</taxon>
        <taxon>Heteroderinae</taxon>
        <taxon>Globodera</taxon>
    </lineage>
</organism>
<proteinExistence type="predicted"/>
<evidence type="ECO:0000256" key="3">
    <source>
        <dbReference type="ARBA" id="ARBA00022448"/>
    </source>
</evidence>
<evidence type="ECO:0000256" key="5">
    <source>
        <dbReference type="ARBA" id="ARBA00022692"/>
    </source>
</evidence>
<evidence type="ECO:0000256" key="1">
    <source>
        <dbReference type="ARBA" id="ARBA00004610"/>
    </source>
</evidence>
<feature type="transmembrane region" description="Helical" evidence="12">
    <location>
        <begin position="107"/>
        <end position="132"/>
    </location>
</feature>
<evidence type="ECO:0000256" key="11">
    <source>
        <dbReference type="ARBA" id="ARBA00023303"/>
    </source>
</evidence>
<evidence type="ECO:0000313" key="13">
    <source>
        <dbReference type="Proteomes" id="UP000050741"/>
    </source>
</evidence>
<evidence type="ECO:0000256" key="12">
    <source>
        <dbReference type="SAM" id="Phobius"/>
    </source>
</evidence>
<evidence type="ECO:0000313" key="14">
    <source>
        <dbReference type="WBParaSite" id="GPLIN_000197300"/>
    </source>
</evidence>
<keyword evidence="13" id="KW-1185">Reference proteome</keyword>
<dbReference type="WBParaSite" id="GPLIN_000197300">
    <property type="protein sequence ID" value="GPLIN_000197300"/>
    <property type="gene ID" value="GPLIN_000197300"/>
</dbReference>
<dbReference type="GO" id="GO:0005921">
    <property type="term" value="C:gap junction"/>
    <property type="evidence" value="ECO:0007669"/>
    <property type="project" value="UniProtKB-SubCell"/>
</dbReference>
<dbReference type="PANTHER" id="PTHR11893">
    <property type="entry name" value="INNEXIN"/>
    <property type="match status" value="1"/>
</dbReference>
<keyword evidence="8 12" id="KW-1133">Transmembrane helix</keyword>
<evidence type="ECO:0000256" key="4">
    <source>
        <dbReference type="ARBA" id="ARBA00022475"/>
    </source>
</evidence>
<keyword evidence="7" id="KW-0965">Cell junction</keyword>
<evidence type="ECO:0000256" key="9">
    <source>
        <dbReference type="ARBA" id="ARBA00023065"/>
    </source>
</evidence>
<sequence>MLWFQSMSFCLPNLLWKFFIQKIDVDFIAIIDGAINLKGMEKAPIEERQKLIKCLQGMLSEAVLHQTWGATYVVTCLYVFIKLLYLVNVGTQFVMLNSLIGHGYRLWCILGVAFLTLFNFIYCLCVLLPLLLLPHSRDFFVRGLLTQERRRWHSSCA</sequence>
<dbReference type="Pfam" id="PF00876">
    <property type="entry name" value="Innexin"/>
    <property type="match status" value="1"/>
</dbReference>
<keyword evidence="11" id="KW-0407">Ion channel</keyword>
<keyword evidence="6" id="KW-0303">Gap junction</keyword>
<keyword evidence="9" id="KW-0406">Ion transport</keyword>
<dbReference type="AlphaFoldDB" id="A0A183BMY8"/>
<reference evidence="14" key="2">
    <citation type="submission" date="2016-06" db="UniProtKB">
        <authorList>
            <consortium name="WormBaseParasite"/>
        </authorList>
    </citation>
    <scope>IDENTIFICATION</scope>
</reference>
<comment type="subcellular location">
    <subcellularLocation>
        <location evidence="1">Cell junction</location>
        <location evidence="1">Gap junction</location>
    </subcellularLocation>
    <subcellularLocation>
        <location evidence="2">Cell membrane</location>
        <topology evidence="2">Multi-pass membrane protein</topology>
    </subcellularLocation>
</comment>